<organism evidence="1">
    <name type="scientific">Serratia fonticola</name>
    <dbReference type="NCBI Taxonomy" id="47917"/>
    <lineage>
        <taxon>Bacteria</taxon>
        <taxon>Pseudomonadati</taxon>
        <taxon>Pseudomonadota</taxon>
        <taxon>Gammaproteobacteria</taxon>
        <taxon>Enterobacterales</taxon>
        <taxon>Yersiniaceae</taxon>
        <taxon>Serratia</taxon>
    </lineage>
</organism>
<dbReference type="EMBL" id="VISQ01000001">
    <property type="protein sequence ID" value="TVZ71502.1"/>
    <property type="molecule type" value="Genomic_DNA"/>
</dbReference>
<comment type="caution">
    <text evidence="1">The sequence shown here is derived from an EMBL/GenBank/DDBJ whole genome shotgun (WGS) entry which is preliminary data.</text>
</comment>
<reference evidence="1" key="1">
    <citation type="submission" date="2019-06" db="EMBL/GenBank/DDBJ databases">
        <authorList>
            <person name="Deangelis K."/>
            <person name="Huntemann M."/>
            <person name="Clum A."/>
            <person name="Pillay M."/>
            <person name="Palaniappan K."/>
            <person name="Varghese N."/>
            <person name="Mikhailova N."/>
            <person name="Stamatis D."/>
            <person name="Reddy T."/>
            <person name="Daum C."/>
            <person name="Shapiro N."/>
            <person name="Ivanova N."/>
            <person name="Kyrpides N."/>
            <person name="Woyke T."/>
        </authorList>
    </citation>
    <scope>NUCLEOTIDE SEQUENCE [LARGE SCALE GENOMIC DNA]</scope>
    <source>
        <strain evidence="1">128R</strain>
    </source>
</reference>
<sequence>MLFCQECGLWIDEVPLFHTHSSCLCERCAQKMPSLLHSLKQMTKSLNQYFDASPHSKTH</sequence>
<protein>
    <submittedName>
        <fullName evidence="1">Uncharacterized protein</fullName>
    </submittedName>
</protein>
<dbReference type="AlphaFoldDB" id="A0A542BQW4"/>
<reference evidence="1" key="2">
    <citation type="submission" date="2019-08" db="EMBL/GenBank/DDBJ databases">
        <title>Investigation of anaerobic lignin degradation for improved lignocellulosic biofuels.</title>
        <authorList>
            <person name="Deangelis K.PhD."/>
        </authorList>
    </citation>
    <scope>NUCLEOTIDE SEQUENCE [LARGE SCALE GENOMIC DNA]</scope>
    <source>
        <strain evidence="1">128R</strain>
    </source>
</reference>
<accession>A0A542BQW4</accession>
<proteinExistence type="predicted"/>
<gene>
    <name evidence="1" type="ORF">FHU10_4131</name>
</gene>
<evidence type="ECO:0000313" key="1">
    <source>
        <dbReference type="EMBL" id="TVZ71502.1"/>
    </source>
</evidence>
<name>A0A542BQW4_SERFO</name>